<comment type="caution">
    <text evidence="1">The sequence shown here is derived from an EMBL/GenBank/DDBJ whole genome shotgun (WGS) entry which is preliminary data.</text>
</comment>
<evidence type="ECO:0000313" key="2">
    <source>
        <dbReference type="Proteomes" id="UP000015354"/>
    </source>
</evidence>
<evidence type="ECO:0008006" key="3">
    <source>
        <dbReference type="Google" id="ProtNLM"/>
    </source>
</evidence>
<name>S9WK17_9TRYP</name>
<protein>
    <recommendedName>
        <fullName evidence="3">Pentacotripeptide-repeat region of PRORP domain-containing protein</fullName>
    </recommendedName>
</protein>
<evidence type="ECO:0000313" key="1">
    <source>
        <dbReference type="EMBL" id="EPY36285.1"/>
    </source>
</evidence>
<dbReference type="Proteomes" id="UP000015354">
    <property type="component" value="Unassembled WGS sequence"/>
</dbReference>
<dbReference type="AlphaFoldDB" id="S9WK17"/>
<accession>S9WK17</accession>
<dbReference type="OrthoDB" id="185373at2759"/>
<dbReference type="EMBL" id="ATMH01000662">
    <property type="protein sequence ID" value="EPY36285.1"/>
    <property type="molecule type" value="Genomic_DNA"/>
</dbReference>
<organism evidence="1 2">
    <name type="scientific">Strigomonas culicis</name>
    <dbReference type="NCBI Taxonomy" id="28005"/>
    <lineage>
        <taxon>Eukaryota</taxon>
        <taxon>Discoba</taxon>
        <taxon>Euglenozoa</taxon>
        <taxon>Kinetoplastea</taxon>
        <taxon>Metakinetoplastina</taxon>
        <taxon>Trypanosomatida</taxon>
        <taxon>Trypanosomatidae</taxon>
        <taxon>Strigomonadinae</taxon>
        <taxon>Strigomonas</taxon>
    </lineage>
</organism>
<keyword evidence="2" id="KW-1185">Reference proteome</keyword>
<gene>
    <name evidence="1" type="ORF">STCU_00662</name>
</gene>
<reference evidence="1 2" key="1">
    <citation type="journal article" date="2013" name="PLoS ONE">
        <title>Predicting the Proteins of Angomonas deanei, Strigomonas culicis and Their Respective Endosymbionts Reveals New Aspects of the Trypanosomatidae Family.</title>
        <authorList>
            <person name="Motta M.C."/>
            <person name="Martins A.C."/>
            <person name="de Souza S.S."/>
            <person name="Catta-Preta C.M."/>
            <person name="Silva R."/>
            <person name="Klein C.C."/>
            <person name="de Almeida L.G."/>
            <person name="de Lima Cunha O."/>
            <person name="Ciapina L.P."/>
            <person name="Brocchi M."/>
            <person name="Colabardini A.C."/>
            <person name="de Araujo Lima B."/>
            <person name="Machado C.R."/>
            <person name="de Almeida Soares C.M."/>
            <person name="Probst C.M."/>
            <person name="de Menezes C.B."/>
            <person name="Thompson C.E."/>
            <person name="Bartholomeu D.C."/>
            <person name="Gradia D.F."/>
            <person name="Pavoni D.P."/>
            <person name="Grisard E.C."/>
            <person name="Fantinatti-Garboggini F."/>
            <person name="Marchini F.K."/>
            <person name="Rodrigues-Luiz G.F."/>
            <person name="Wagner G."/>
            <person name="Goldman G.H."/>
            <person name="Fietto J.L."/>
            <person name="Elias M.C."/>
            <person name="Goldman M.H."/>
            <person name="Sagot M.F."/>
            <person name="Pereira M."/>
            <person name="Stoco P.H."/>
            <person name="de Mendonca-Neto R.P."/>
            <person name="Teixeira S.M."/>
            <person name="Maciel T.E."/>
            <person name="de Oliveira Mendes T.A."/>
            <person name="Urmenyi T.P."/>
            <person name="de Souza W."/>
            <person name="Schenkman S."/>
            <person name="de Vasconcelos A.T."/>
        </authorList>
    </citation>
    <scope>NUCLEOTIDE SEQUENCE [LARGE SCALE GENOMIC DNA]</scope>
</reference>
<proteinExistence type="predicted"/>
<dbReference type="Gene3D" id="1.25.40.10">
    <property type="entry name" value="Tetratricopeptide repeat domain"/>
    <property type="match status" value="1"/>
</dbReference>
<sequence>MLRRARFLLATSLPRSAWDPAHHNPNWTDSYATDIAARRHWPAKRWSVALDPRTPRDWLRFSYRNLAYAYNGALRACTTFPEMIVYYTEMKQRGVKVDVDTLNVLLTRAARYEHIQTDDIFLLFDEMTSLGARPDIAAVETLHTVLEHSAQKSFEWREARRRQLVELYNYLAVEEIARLAPHKADALLAAQMARLRGQPATAAGEPQPVRLPPLLCRHRLGRPAAARGAPLPVGVRRARSTPRWSCPRCSCASRTWAPS</sequence>
<dbReference type="InterPro" id="IPR011990">
    <property type="entry name" value="TPR-like_helical_dom_sf"/>
</dbReference>